<dbReference type="CDD" id="cd10536">
    <property type="entry name" value="SET_SMYD4"/>
    <property type="match status" value="1"/>
</dbReference>
<keyword evidence="5" id="KW-0808">Transferase</keyword>
<evidence type="ECO:0000256" key="6">
    <source>
        <dbReference type="ARBA" id="ARBA00022691"/>
    </source>
</evidence>
<feature type="domain" description="SET" evidence="16">
    <location>
        <begin position="207"/>
        <end position="479"/>
    </location>
</feature>
<dbReference type="Proteomes" id="UP000594454">
    <property type="component" value="Chromosome 1"/>
</dbReference>
<evidence type="ECO:0000259" key="17">
    <source>
        <dbReference type="PROSITE" id="PS50865"/>
    </source>
</evidence>
<evidence type="ECO:0000256" key="10">
    <source>
        <dbReference type="ARBA" id="ARBA00023242"/>
    </source>
</evidence>
<evidence type="ECO:0000256" key="3">
    <source>
        <dbReference type="ARBA" id="ARBA00022490"/>
    </source>
</evidence>
<dbReference type="InterPro" id="IPR044421">
    <property type="entry name" value="SMYD4_SET"/>
</dbReference>
<dbReference type="Pfam" id="PF00856">
    <property type="entry name" value="SET"/>
    <property type="match status" value="1"/>
</dbReference>
<dbReference type="Gene3D" id="1.10.220.160">
    <property type="match status" value="1"/>
</dbReference>
<name>A0A7R8U9R1_HERIL</name>
<protein>
    <recommendedName>
        <fullName evidence="13">Protein-lysine N-methyltransferase SMYD4</fullName>
    </recommendedName>
    <alternativeName>
        <fullName evidence="14">SET and MYND domain-containing protein 4</fullName>
    </alternativeName>
</protein>
<dbReference type="OrthoDB" id="62495at2759"/>
<comment type="subcellular location">
    <subcellularLocation>
        <location evidence="2">Cytoplasm</location>
    </subcellularLocation>
    <subcellularLocation>
        <location evidence="1">Nucleus</location>
    </subcellularLocation>
</comment>
<dbReference type="GO" id="GO:0008170">
    <property type="term" value="F:N-methyltransferase activity"/>
    <property type="evidence" value="ECO:0007669"/>
    <property type="project" value="UniProtKB-ARBA"/>
</dbReference>
<evidence type="ECO:0000313" key="18">
    <source>
        <dbReference type="EMBL" id="CAD7076760.1"/>
    </source>
</evidence>
<evidence type="ECO:0000256" key="13">
    <source>
        <dbReference type="ARBA" id="ARBA00093635"/>
    </source>
</evidence>
<dbReference type="GO" id="GO:0032259">
    <property type="term" value="P:methylation"/>
    <property type="evidence" value="ECO:0007669"/>
    <property type="project" value="UniProtKB-KW"/>
</dbReference>
<evidence type="ECO:0000256" key="8">
    <source>
        <dbReference type="ARBA" id="ARBA00022771"/>
    </source>
</evidence>
<sequence length="693" mass="80135">MDFASYKDWDKVLDIFLDETNGSIFYREAYHFKNEVDTTRLVHCRKIRRYLKQWIDSRRDNVICDEILSEAIRNQGNDAFQNPRTVDIAAALYTKAIYAAPLGTQAIALAHGNRAAAVYKLGQYEAAYYDCEYALKFDHPKRKMILMRQATCAQSLADASKLENCIEQLEKLNLSEREIADYKKSLIDKRASPLPVPSAKDELLPEKKQRILKTHRRGRYVVADESISENETIMSEEPFAFVPIVSVDHDSIHYICDGCAESDIVPFPCYGCRFAFYCGPKCREKQEPIHRFECSGNKVNLFGEVGIAYLALRCLLVVFNSLLEEVRQRKGSKTIQTAEELWPVILETGRDASLLCCYLIHKTTFMEETRSARRQIMQSNSEWEIILASLLLRLINQMICNAHTIDQTIVKGFTGDGFRLGYLSEAAQNSPMFSAIYPRVSLYNHACEPSFRNKFEKAKLVVIASKDIDKGKEIFNCYGPKWISDSRDERRSLLRLQYGFTCNCVHCRDSKDTGYFAYNHVICKADGCGGRFLLHQPCPSCGLAYDNRFYARIIDSVTVIENTIRKYKYLHELFWKMSCYLPRYTRLRSSSAKFILSTFLRSDNAIKYNEKLTRRMLSIAVDLAESAEKEYGCYHIDYIYRSSFLLDLIAIRNQQGFEPVPIEYDLNKIKRAFNELPFKLKKKFDNYFDLNII</sequence>
<evidence type="ECO:0000256" key="9">
    <source>
        <dbReference type="ARBA" id="ARBA00022833"/>
    </source>
</evidence>
<keyword evidence="4" id="KW-0489">Methyltransferase</keyword>
<evidence type="ECO:0000256" key="7">
    <source>
        <dbReference type="ARBA" id="ARBA00022723"/>
    </source>
</evidence>
<dbReference type="GO" id="GO:0005634">
    <property type="term" value="C:nucleus"/>
    <property type="evidence" value="ECO:0007669"/>
    <property type="project" value="UniProtKB-SubCell"/>
</dbReference>
<evidence type="ECO:0000313" key="19">
    <source>
        <dbReference type="Proteomes" id="UP000594454"/>
    </source>
</evidence>
<dbReference type="GO" id="GO:0008276">
    <property type="term" value="F:protein methyltransferase activity"/>
    <property type="evidence" value="ECO:0007669"/>
    <property type="project" value="UniProtKB-ARBA"/>
</dbReference>
<dbReference type="GO" id="GO:0008757">
    <property type="term" value="F:S-adenosylmethionine-dependent methyltransferase activity"/>
    <property type="evidence" value="ECO:0007669"/>
    <property type="project" value="UniProtKB-ARBA"/>
</dbReference>
<dbReference type="Pfam" id="PF01753">
    <property type="entry name" value="zf-MYND"/>
    <property type="match status" value="1"/>
</dbReference>
<evidence type="ECO:0000256" key="2">
    <source>
        <dbReference type="ARBA" id="ARBA00004496"/>
    </source>
</evidence>
<dbReference type="PANTHER" id="PTHR46165">
    <property type="entry name" value="SET AND MYND DOMAIN-CONTAINING PROTEIN 4"/>
    <property type="match status" value="1"/>
</dbReference>
<dbReference type="InterPro" id="IPR052097">
    <property type="entry name" value="SET-MYND_domain_protein"/>
</dbReference>
<dbReference type="Gene3D" id="6.10.140.2220">
    <property type="match status" value="1"/>
</dbReference>
<dbReference type="InterPro" id="IPR001214">
    <property type="entry name" value="SET_dom"/>
</dbReference>
<evidence type="ECO:0000256" key="4">
    <source>
        <dbReference type="ARBA" id="ARBA00022603"/>
    </source>
</evidence>
<keyword evidence="3" id="KW-0963">Cytoplasm</keyword>
<evidence type="ECO:0000256" key="11">
    <source>
        <dbReference type="ARBA" id="ARBA00048985"/>
    </source>
</evidence>
<keyword evidence="8 15" id="KW-0863">Zinc-finger</keyword>
<evidence type="ECO:0000256" key="15">
    <source>
        <dbReference type="PROSITE-ProRule" id="PRU00134"/>
    </source>
</evidence>
<dbReference type="PROSITE" id="PS50865">
    <property type="entry name" value="ZF_MYND_2"/>
    <property type="match status" value="1"/>
</dbReference>
<keyword evidence="9" id="KW-0862">Zinc</keyword>
<dbReference type="Gene3D" id="2.170.270.10">
    <property type="entry name" value="SET domain"/>
    <property type="match status" value="1"/>
</dbReference>
<dbReference type="InterPro" id="IPR011990">
    <property type="entry name" value="TPR-like_helical_dom_sf"/>
</dbReference>
<dbReference type="GO" id="GO:0005737">
    <property type="term" value="C:cytoplasm"/>
    <property type="evidence" value="ECO:0007669"/>
    <property type="project" value="UniProtKB-SubCell"/>
</dbReference>
<proteinExistence type="predicted"/>
<dbReference type="GO" id="GO:0042826">
    <property type="term" value="F:histone deacetylase binding"/>
    <property type="evidence" value="ECO:0007669"/>
    <property type="project" value="TreeGrafter"/>
</dbReference>
<keyword evidence="10" id="KW-0539">Nucleus</keyword>
<dbReference type="EMBL" id="LR899009">
    <property type="protein sequence ID" value="CAD7076760.1"/>
    <property type="molecule type" value="Genomic_DNA"/>
</dbReference>
<dbReference type="FunCoup" id="A0A7R8U9R1">
    <property type="interactions" value="317"/>
</dbReference>
<dbReference type="Gene3D" id="1.25.40.10">
    <property type="entry name" value="Tetratricopeptide repeat domain"/>
    <property type="match status" value="1"/>
</dbReference>
<evidence type="ECO:0000256" key="14">
    <source>
        <dbReference type="ARBA" id="ARBA00093680"/>
    </source>
</evidence>
<evidence type="ECO:0000256" key="12">
    <source>
        <dbReference type="ARBA" id="ARBA00093423"/>
    </source>
</evidence>
<reference evidence="18 19" key="1">
    <citation type="submission" date="2020-11" db="EMBL/GenBank/DDBJ databases">
        <authorList>
            <person name="Wallbank WR R."/>
            <person name="Pardo Diaz C."/>
            <person name="Kozak K."/>
            <person name="Martin S."/>
            <person name="Jiggins C."/>
            <person name="Moest M."/>
            <person name="Warren A I."/>
            <person name="Generalovic N T."/>
            <person name="Byers J.R.P. K."/>
            <person name="Montejo-Kovacevich G."/>
            <person name="Yen C E."/>
        </authorList>
    </citation>
    <scope>NUCLEOTIDE SEQUENCE [LARGE SCALE GENOMIC DNA]</scope>
</reference>
<dbReference type="SUPFAM" id="SSF82199">
    <property type="entry name" value="SET domain"/>
    <property type="match status" value="1"/>
</dbReference>
<dbReference type="InterPro" id="IPR046341">
    <property type="entry name" value="SET_dom_sf"/>
</dbReference>
<dbReference type="PANTHER" id="PTHR46165:SF2">
    <property type="entry name" value="SET AND MYND DOMAIN-CONTAINING PROTEIN 4"/>
    <property type="match status" value="1"/>
</dbReference>
<accession>A0A7R8U9R1</accession>
<evidence type="ECO:0000259" key="16">
    <source>
        <dbReference type="PROSITE" id="PS50280"/>
    </source>
</evidence>
<gene>
    <name evidence="18" type="ORF">HERILL_LOCUS159</name>
</gene>
<dbReference type="SUPFAM" id="SSF48452">
    <property type="entry name" value="TPR-like"/>
    <property type="match status" value="1"/>
</dbReference>
<dbReference type="GO" id="GO:0008270">
    <property type="term" value="F:zinc ion binding"/>
    <property type="evidence" value="ECO:0007669"/>
    <property type="project" value="UniProtKB-KW"/>
</dbReference>
<dbReference type="InterPro" id="IPR002893">
    <property type="entry name" value="Znf_MYND"/>
</dbReference>
<organism evidence="18 19">
    <name type="scientific">Hermetia illucens</name>
    <name type="common">Black soldier fly</name>
    <dbReference type="NCBI Taxonomy" id="343691"/>
    <lineage>
        <taxon>Eukaryota</taxon>
        <taxon>Metazoa</taxon>
        <taxon>Ecdysozoa</taxon>
        <taxon>Arthropoda</taxon>
        <taxon>Hexapoda</taxon>
        <taxon>Insecta</taxon>
        <taxon>Pterygota</taxon>
        <taxon>Neoptera</taxon>
        <taxon>Endopterygota</taxon>
        <taxon>Diptera</taxon>
        <taxon>Brachycera</taxon>
        <taxon>Stratiomyomorpha</taxon>
        <taxon>Stratiomyidae</taxon>
        <taxon>Hermetiinae</taxon>
        <taxon>Hermetia</taxon>
    </lineage>
</organism>
<keyword evidence="6" id="KW-0949">S-adenosyl-L-methionine</keyword>
<evidence type="ECO:0000256" key="5">
    <source>
        <dbReference type="ARBA" id="ARBA00022679"/>
    </source>
</evidence>
<dbReference type="AlphaFoldDB" id="A0A7R8U9R1"/>
<comment type="catalytic activity">
    <reaction evidence="11">
        <text>L-lysyl-[protein] + S-adenosyl-L-methionine = N(6)-methyl-L-lysyl-[protein] + S-adenosyl-L-homocysteine + H(+)</text>
        <dbReference type="Rhea" id="RHEA:51736"/>
        <dbReference type="Rhea" id="RHEA-COMP:9752"/>
        <dbReference type="Rhea" id="RHEA-COMP:13053"/>
        <dbReference type="ChEBI" id="CHEBI:15378"/>
        <dbReference type="ChEBI" id="CHEBI:29969"/>
        <dbReference type="ChEBI" id="CHEBI:57856"/>
        <dbReference type="ChEBI" id="CHEBI:59789"/>
        <dbReference type="ChEBI" id="CHEBI:61929"/>
    </reaction>
</comment>
<dbReference type="PROSITE" id="PS50280">
    <property type="entry name" value="SET"/>
    <property type="match status" value="1"/>
</dbReference>
<comment type="function">
    <text evidence="12">Protein-lysine N-methyltransferase. Monomethylates PRMT5, modulating its transcriptional activity. May also act as a histone methyltransferase. Plays a critical role in cardiac development. Acts as a key epigenetic regulator of gene expression during cardiac development via its dual activities as a methyltransferase and negative regulator of HDAC1.</text>
</comment>
<keyword evidence="19" id="KW-1185">Reference proteome</keyword>
<dbReference type="InParanoid" id="A0A7R8U9R1"/>
<keyword evidence="7" id="KW-0479">Metal-binding</keyword>
<feature type="domain" description="MYND-type" evidence="17">
    <location>
        <begin position="256"/>
        <end position="294"/>
    </location>
</feature>
<evidence type="ECO:0000256" key="1">
    <source>
        <dbReference type="ARBA" id="ARBA00004123"/>
    </source>
</evidence>